<evidence type="ECO:0000259" key="9">
    <source>
        <dbReference type="Pfam" id="PF16420"/>
    </source>
</evidence>
<comment type="caution">
    <text evidence="10">The sequence shown here is derived from an EMBL/GenBank/DDBJ whole genome shotgun (WGS) entry which is preliminary data.</text>
</comment>
<dbReference type="GO" id="GO:0034727">
    <property type="term" value="P:piecemeal microautophagy of the nucleus"/>
    <property type="evidence" value="ECO:0007669"/>
    <property type="project" value="TreeGrafter"/>
</dbReference>
<feature type="active site" description="Glycyl thioester intermediate" evidence="6">
    <location>
        <position position="552"/>
    </location>
</feature>
<name>A0A5N5QNF9_9AGAM</name>
<keyword evidence="7" id="KW-0963">Cytoplasm</keyword>
<dbReference type="GO" id="GO:0000422">
    <property type="term" value="P:autophagy of mitochondrion"/>
    <property type="evidence" value="ECO:0007669"/>
    <property type="project" value="TreeGrafter"/>
</dbReference>
<dbReference type="SUPFAM" id="SSF69572">
    <property type="entry name" value="Activating enzymes of the ubiquitin-like proteins"/>
    <property type="match status" value="1"/>
</dbReference>
<evidence type="ECO:0000256" key="3">
    <source>
        <dbReference type="ARBA" id="ARBA00022448"/>
    </source>
</evidence>
<proteinExistence type="inferred from homology"/>
<evidence type="ECO:0000256" key="4">
    <source>
        <dbReference type="ARBA" id="ARBA00022927"/>
    </source>
</evidence>
<evidence type="ECO:0000313" key="10">
    <source>
        <dbReference type="EMBL" id="KAB5592676.1"/>
    </source>
</evidence>
<accession>A0A5N5QNF9</accession>
<dbReference type="InterPro" id="IPR035985">
    <property type="entry name" value="Ubiquitin-activating_enz"/>
</dbReference>
<dbReference type="CDD" id="cd01486">
    <property type="entry name" value="Apg7"/>
    <property type="match status" value="1"/>
</dbReference>
<keyword evidence="11" id="KW-1185">Reference proteome</keyword>
<keyword evidence="4 7" id="KW-0653">Protein transport</keyword>
<evidence type="ECO:0000313" key="11">
    <source>
        <dbReference type="Proteomes" id="UP000383932"/>
    </source>
</evidence>
<dbReference type="GO" id="GO:0032446">
    <property type="term" value="P:protein modification by small protein conjugation"/>
    <property type="evidence" value="ECO:0007669"/>
    <property type="project" value="TreeGrafter"/>
</dbReference>
<dbReference type="PANTHER" id="PTHR10953">
    <property type="entry name" value="UBIQUITIN-ACTIVATING ENZYME E1"/>
    <property type="match status" value="1"/>
</dbReference>
<reference evidence="10 11" key="1">
    <citation type="journal article" date="2019" name="Fungal Biol. Biotechnol.">
        <title>Draft genome sequence of fastidious pathogen Ceratobasidium theobromae, which causes vascular-streak dieback in Theobroma cacao.</title>
        <authorList>
            <person name="Ali S.S."/>
            <person name="Asman A."/>
            <person name="Shao J."/>
            <person name="Firmansyah A.P."/>
            <person name="Susilo A.W."/>
            <person name="Rosmana A."/>
            <person name="McMahon P."/>
            <person name="Junaid M."/>
            <person name="Guest D."/>
            <person name="Kheng T.Y."/>
            <person name="Meinhardt L.W."/>
            <person name="Bailey B.A."/>
        </authorList>
    </citation>
    <scope>NUCLEOTIDE SEQUENCE [LARGE SCALE GENOMIC DNA]</scope>
    <source>
        <strain evidence="10 11">CT2</strain>
    </source>
</reference>
<dbReference type="InterPro" id="IPR042523">
    <property type="entry name" value="Atg7_N_2"/>
</dbReference>
<evidence type="ECO:0000259" key="8">
    <source>
        <dbReference type="Pfam" id="PF00899"/>
    </source>
</evidence>
<evidence type="ECO:0000256" key="5">
    <source>
        <dbReference type="ARBA" id="ARBA00023006"/>
    </source>
</evidence>
<dbReference type="InterPro" id="IPR006285">
    <property type="entry name" value="Atg7"/>
</dbReference>
<evidence type="ECO:0000256" key="2">
    <source>
        <dbReference type="ARBA" id="ARBA00017647"/>
    </source>
</evidence>
<dbReference type="InterPro" id="IPR045886">
    <property type="entry name" value="ThiF/MoeB/HesA"/>
</dbReference>
<dbReference type="FunFam" id="3.40.140.70:FF:000001">
    <property type="entry name" value="Ubiquitin-like modifier-activating enzyme atg7"/>
    <property type="match status" value="1"/>
</dbReference>
<dbReference type="Gene3D" id="3.40.50.720">
    <property type="entry name" value="NAD(P)-binding Rossmann-like Domain"/>
    <property type="match status" value="1"/>
</dbReference>
<dbReference type="InterPro" id="IPR032197">
    <property type="entry name" value="Atg7_N"/>
</dbReference>
<dbReference type="OrthoDB" id="338614at2759"/>
<keyword evidence="7" id="KW-0833">Ubl conjugation pathway</keyword>
<dbReference type="GO" id="GO:0015031">
    <property type="term" value="P:protein transport"/>
    <property type="evidence" value="ECO:0007669"/>
    <property type="project" value="UniProtKB-UniRule"/>
</dbReference>
<feature type="domain" description="Ubiquitin-like modifier-activating enzyme Atg7 N-terminal" evidence="9">
    <location>
        <begin position="4"/>
        <end position="329"/>
    </location>
</feature>
<comment type="function">
    <text evidence="7">E1-like activating enzyme involved in the 2 ubiquitin-like systems required for cytoplasm to vacuole transport (Cvt) and autophagy. Activates ATG12 for its conjugation with ATG5 and ATG8 for its conjugation with phosphatidylethanolamine. Both systems are needed for the ATG8 association to Cvt vesicles and autophagosomes membranes. Autophagy is essential for maintenance of amino acid levels and protein synthesis under nitrogen starvation. Required for selective autophagic degradation of the nucleus (nucleophagy) as well as for mitophagy which contributes to regulate mitochondrial quantity and quality by eliminating the mitochondria to a basal level to fulfill cellular energy requirements and preventing excess ROS production.</text>
</comment>
<dbReference type="GO" id="GO:0019779">
    <property type="term" value="F:Atg8 activating enzyme activity"/>
    <property type="evidence" value="ECO:0007669"/>
    <property type="project" value="TreeGrafter"/>
</dbReference>
<comment type="subunit">
    <text evidence="7">Homodimer.</text>
</comment>
<evidence type="ECO:0000256" key="6">
    <source>
        <dbReference type="PIRSR" id="PIRSR606285-1"/>
    </source>
</evidence>
<evidence type="ECO:0000256" key="1">
    <source>
        <dbReference type="ARBA" id="ARBA00010931"/>
    </source>
</evidence>
<organism evidence="10 11">
    <name type="scientific">Ceratobasidium theobromae</name>
    <dbReference type="NCBI Taxonomy" id="1582974"/>
    <lineage>
        <taxon>Eukaryota</taxon>
        <taxon>Fungi</taxon>
        <taxon>Dikarya</taxon>
        <taxon>Basidiomycota</taxon>
        <taxon>Agaricomycotina</taxon>
        <taxon>Agaricomycetes</taxon>
        <taxon>Cantharellales</taxon>
        <taxon>Ceratobasidiaceae</taxon>
        <taxon>Ceratobasidium</taxon>
    </lineage>
</organism>
<dbReference type="GO" id="GO:0019778">
    <property type="term" value="F:Atg12 activating enzyme activity"/>
    <property type="evidence" value="ECO:0007669"/>
    <property type="project" value="TreeGrafter"/>
</dbReference>
<gene>
    <name evidence="10" type="ORF">CTheo_3876</name>
</gene>
<dbReference type="AlphaFoldDB" id="A0A5N5QNF9"/>
<dbReference type="EMBL" id="SSOP01000057">
    <property type="protein sequence ID" value="KAB5592676.1"/>
    <property type="molecule type" value="Genomic_DNA"/>
</dbReference>
<dbReference type="NCBIfam" id="TIGR01381">
    <property type="entry name" value="E1_like_apg7"/>
    <property type="match status" value="1"/>
</dbReference>
<dbReference type="Pfam" id="PF00899">
    <property type="entry name" value="ThiF"/>
    <property type="match status" value="1"/>
</dbReference>
<dbReference type="Gene3D" id="3.40.140.100">
    <property type="entry name" value="Ubiquitin-like modifier-activating enzyme ATG7 C-terminal domain"/>
    <property type="match status" value="1"/>
</dbReference>
<comment type="similarity">
    <text evidence="1 7">Belongs to the ATG7 family.</text>
</comment>
<dbReference type="GO" id="GO:0000045">
    <property type="term" value="P:autophagosome assembly"/>
    <property type="evidence" value="ECO:0007669"/>
    <property type="project" value="TreeGrafter"/>
</dbReference>
<keyword evidence="5 7" id="KW-0072">Autophagy</keyword>
<dbReference type="GO" id="GO:0006995">
    <property type="term" value="P:cellular response to nitrogen starvation"/>
    <property type="evidence" value="ECO:0007669"/>
    <property type="project" value="TreeGrafter"/>
</dbReference>
<dbReference type="Gene3D" id="3.40.140.70">
    <property type="entry name" value="Ubiquitin-like modifier-activating enzyme ATG7 N-terminal domain"/>
    <property type="match status" value="1"/>
</dbReference>
<comment type="subcellular location">
    <subcellularLocation>
        <location evidence="7">Cytoplasm</location>
    </subcellularLocation>
    <subcellularLocation>
        <location evidence="7">Preautophagosomal structure</location>
    </subcellularLocation>
</comment>
<dbReference type="FunFam" id="3.40.50.720:FF:000243">
    <property type="entry name" value="Ubiquitin-like modifier-activating enzyme ATG7"/>
    <property type="match status" value="1"/>
</dbReference>
<sequence>MTVIQFNPLSSLVQPAFWHDLVRLKIDVLKLSAESQSVTASYSAGKSIIDRETGKDVALGCQIVLAGDGFSGQTSVPAHTVGVPGTLKNFNTIEEFKAIDKQALFNELADELWAKMHSENALTDLSYLNKFFVLTFADLKKYKFFYWFAFPAFVAKPAWEIDSRGWLPAEEQIGRESLMSIHDALPSLSGNKGAYPAYFIARPSAGSGKSGYEVAALSEWDTFFKSVPGDKRILGFVDPSGHPQNPGWPLRNLLTLVHIRFGVNGPLAILAWRDTEAPGPNRAWHSRLGIVSISGEPNSTDVGRPAAVGWEKNTQGKLAPRLADLAPMMDPARLADQAVDLNLKLMRWRILPELNLEKVANTRCLLLGAGTLGCYVARTLMGWGVRTITFVDSARVSFSNPVRQPLFEFADCLEGGKPKAACAAESLKKIFPGINATGVDMSIPMPGHPIPPAVLEKTKSDVARLEELINNHDAIFLLMDSRESRWLPTVIGASKGKIVMNAALGFDSFLVMRHGVRAANAEGESTRLGCYYCNDIVAPADSLSDRTLDQMCTVTRPGLAAIASSSAVEILVSLLQHPKGLNAPAPKPGDETSESILGVVPHQLRGFLAQFNNKLITGAAYDKCTGCSETVLKEYESRGFEMMLHAFNETNYLEKLTGLDKLHAESEAVMENVDWVEGGEGDENDDF</sequence>
<dbReference type="Proteomes" id="UP000383932">
    <property type="component" value="Unassembled WGS sequence"/>
</dbReference>
<dbReference type="GO" id="GO:0000407">
    <property type="term" value="C:phagophore assembly site"/>
    <property type="evidence" value="ECO:0007669"/>
    <property type="project" value="UniProtKB-SubCell"/>
</dbReference>
<feature type="domain" description="THIF-type NAD/FAD binding fold" evidence="8">
    <location>
        <begin position="346"/>
        <end position="580"/>
    </location>
</feature>
<dbReference type="PANTHER" id="PTHR10953:SF3">
    <property type="entry name" value="UBIQUITIN-LIKE MODIFIER-ACTIVATING ENZYME ATG7"/>
    <property type="match status" value="1"/>
</dbReference>
<dbReference type="Pfam" id="PF16420">
    <property type="entry name" value="ATG7_N"/>
    <property type="match status" value="1"/>
</dbReference>
<dbReference type="InterPro" id="IPR042522">
    <property type="entry name" value="Atg7_N_1"/>
</dbReference>
<dbReference type="InterPro" id="IPR000594">
    <property type="entry name" value="ThiF_NAD_FAD-bd"/>
</dbReference>
<evidence type="ECO:0000256" key="7">
    <source>
        <dbReference type="RuleBase" id="RU366022"/>
    </source>
</evidence>
<keyword evidence="3 7" id="KW-0813">Transport</keyword>
<protein>
    <recommendedName>
        <fullName evidence="2 7">Ubiquitin-like modifier-activating enzyme ATG7</fullName>
    </recommendedName>
    <alternativeName>
        <fullName evidence="7">Autophagy-related protein 7</fullName>
    </alternativeName>
</protein>